<feature type="transmembrane region" description="Helical" evidence="1">
    <location>
        <begin position="194"/>
        <end position="214"/>
    </location>
</feature>
<evidence type="ECO:0000313" key="4">
    <source>
        <dbReference type="Proteomes" id="UP000053904"/>
    </source>
</evidence>
<keyword evidence="3" id="KW-0808">Transferase</keyword>
<keyword evidence="1" id="KW-0472">Membrane</keyword>
<sequence length="243" mass="28655">MYKVMSLKKLLKKKQDSYADKYYGTWVYWNSSVVGNNLKTVFEHLFRKYLSKDSEVLDLGAGRLPYRDIIGEYSDNYYSLDFKKTHEDLDYIGTAAETKLEDNRFDIVFCNQVLEHVPYPDKALREINRILKIKGVAIISTPFLIELHNEPYDYFRYTKYALKLISEDNGFEVLELFELGGIFSLTGRYFSKTIILLFYWIPLIKYVAIVLNILSQKIFGFLDKYIGVKKLFPSEYILVIRKK</sequence>
<dbReference type="CDD" id="cd02440">
    <property type="entry name" value="AdoMet_MTases"/>
    <property type="match status" value="1"/>
</dbReference>
<feature type="domain" description="Methyltransferase type 11" evidence="2">
    <location>
        <begin position="89"/>
        <end position="139"/>
    </location>
</feature>
<dbReference type="Gene3D" id="3.40.50.150">
    <property type="entry name" value="Vaccinia Virus protein VP39"/>
    <property type="match status" value="1"/>
</dbReference>
<gene>
    <name evidence="3" type="ORF">XD93_0035</name>
</gene>
<dbReference type="Pfam" id="PF08241">
    <property type="entry name" value="Methyltransf_11"/>
    <property type="match status" value="1"/>
</dbReference>
<proteinExistence type="predicted"/>
<keyword evidence="1" id="KW-0812">Transmembrane</keyword>
<organism evidence="3 4">
    <name type="scientific">candidate division WS6 bacterium 34_10</name>
    <dbReference type="NCBI Taxonomy" id="1641389"/>
    <lineage>
        <taxon>Bacteria</taxon>
        <taxon>Candidatus Dojkabacteria</taxon>
    </lineage>
</organism>
<reference evidence="4" key="1">
    <citation type="journal article" date="2015" name="MBio">
        <title>Genome-Resolved Metagenomic Analysis Reveals Roles for Candidate Phyla and Other Microbial Community Members in Biogeochemical Transformations in Oil Reservoirs.</title>
        <authorList>
            <person name="Hu P."/>
            <person name="Tom L."/>
            <person name="Singh A."/>
            <person name="Thomas B.C."/>
            <person name="Baker B.J."/>
            <person name="Piceno Y.M."/>
            <person name="Andersen G.L."/>
            <person name="Banfield J.F."/>
        </authorList>
    </citation>
    <scope>NUCLEOTIDE SEQUENCE [LARGE SCALE GENOMIC DNA]</scope>
</reference>
<evidence type="ECO:0000259" key="2">
    <source>
        <dbReference type="Pfam" id="PF08241"/>
    </source>
</evidence>
<dbReference type="EMBL" id="LGGO01000002">
    <property type="protein sequence ID" value="KUK77848.1"/>
    <property type="molecule type" value="Genomic_DNA"/>
</dbReference>
<dbReference type="SUPFAM" id="SSF53335">
    <property type="entry name" value="S-adenosyl-L-methionine-dependent methyltransferases"/>
    <property type="match status" value="1"/>
</dbReference>
<keyword evidence="1" id="KW-1133">Transmembrane helix</keyword>
<dbReference type="Proteomes" id="UP000053904">
    <property type="component" value="Unassembled WGS sequence"/>
</dbReference>
<dbReference type="InterPro" id="IPR013216">
    <property type="entry name" value="Methyltransf_11"/>
</dbReference>
<dbReference type="GO" id="GO:0008757">
    <property type="term" value="F:S-adenosylmethionine-dependent methyltransferase activity"/>
    <property type="evidence" value="ECO:0007669"/>
    <property type="project" value="InterPro"/>
</dbReference>
<keyword evidence="3" id="KW-0489">Methyltransferase</keyword>
<evidence type="ECO:0000256" key="1">
    <source>
        <dbReference type="SAM" id="Phobius"/>
    </source>
</evidence>
<accession>A0A101HJI0</accession>
<name>A0A101HJI0_9BACT</name>
<comment type="caution">
    <text evidence="3">The sequence shown here is derived from an EMBL/GenBank/DDBJ whole genome shotgun (WGS) entry which is preliminary data.</text>
</comment>
<dbReference type="InterPro" id="IPR029063">
    <property type="entry name" value="SAM-dependent_MTases_sf"/>
</dbReference>
<protein>
    <submittedName>
        <fullName evidence="3">Methylase in ubiquinone/menaquinone biosynthesis</fullName>
    </submittedName>
</protein>
<keyword evidence="3" id="KW-0830">Ubiquinone</keyword>
<evidence type="ECO:0000313" key="3">
    <source>
        <dbReference type="EMBL" id="KUK77848.1"/>
    </source>
</evidence>
<dbReference type="GO" id="GO:0032259">
    <property type="term" value="P:methylation"/>
    <property type="evidence" value="ECO:0007669"/>
    <property type="project" value="UniProtKB-KW"/>
</dbReference>
<dbReference type="AlphaFoldDB" id="A0A101HJI0"/>